<dbReference type="AlphaFoldDB" id="A0A7J0EFC0"/>
<evidence type="ECO:0000256" key="9">
    <source>
        <dbReference type="ARBA" id="ARBA00023180"/>
    </source>
</evidence>
<dbReference type="PRINTS" id="PR00382">
    <property type="entry name" value="LIPIDTRNSFER"/>
</dbReference>
<dbReference type="PANTHER" id="PTHR33044">
    <property type="entry name" value="BIFUNCTIONAL INHIBITOR/LIPID-TRANSFER PROTEIN/SEED STORAGE 2S ALBUMIN SUPERFAMILY PROTEIN-RELATED"/>
    <property type="match status" value="1"/>
</dbReference>
<keyword evidence="14" id="KW-1185">Reference proteome</keyword>
<protein>
    <submittedName>
        <fullName evidence="13">Bifunctional inhibitor/lipid-transfer protein/seed storage 2S albumin superfamily protein</fullName>
    </submittedName>
</protein>
<dbReference type="Proteomes" id="UP000585474">
    <property type="component" value="Unassembled WGS sequence"/>
</dbReference>
<keyword evidence="6 11" id="KW-0732">Signal</keyword>
<reference evidence="13 14" key="1">
    <citation type="submission" date="2019-07" db="EMBL/GenBank/DDBJ databases">
        <title>De Novo Assembly of kiwifruit Actinidia rufa.</title>
        <authorList>
            <person name="Sugita-Konishi S."/>
            <person name="Sato K."/>
            <person name="Mori E."/>
            <person name="Abe Y."/>
            <person name="Kisaki G."/>
            <person name="Hamano K."/>
            <person name="Suezawa K."/>
            <person name="Otani M."/>
            <person name="Fukuda T."/>
            <person name="Manabe T."/>
            <person name="Gomi K."/>
            <person name="Tabuchi M."/>
            <person name="Akimitsu K."/>
            <person name="Kataoka I."/>
        </authorList>
    </citation>
    <scope>NUCLEOTIDE SEQUENCE [LARGE SCALE GENOMIC DNA]</scope>
    <source>
        <strain evidence="14">cv. Fuchu</strain>
    </source>
</reference>
<evidence type="ECO:0000256" key="6">
    <source>
        <dbReference type="ARBA" id="ARBA00022729"/>
    </source>
</evidence>
<organism evidence="13 14">
    <name type="scientific">Actinidia rufa</name>
    <dbReference type="NCBI Taxonomy" id="165716"/>
    <lineage>
        <taxon>Eukaryota</taxon>
        <taxon>Viridiplantae</taxon>
        <taxon>Streptophyta</taxon>
        <taxon>Embryophyta</taxon>
        <taxon>Tracheophyta</taxon>
        <taxon>Spermatophyta</taxon>
        <taxon>Magnoliopsida</taxon>
        <taxon>eudicotyledons</taxon>
        <taxon>Gunneridae</taxon>
        <taxon>Pentapetalae</taxon>
        <taxon>asterids</taxon>
        <taxon>Ericales</taxon>
        <taxon>Actinidiaceae</taxon>
        <taxon>Actinidia</taxon>
    </lineage>
</organism>
<comment type="subcellular location">
    <subcellularLocation>
        <location evidence="1">Cell membrane</location>
        <topology evidence="1">Lipid-anchor</topology>
        <topology evidence="1">GPI-anchor</topology>
    </subcellularLocation>
</comment>
<dbReference type="InterPro" id="IPR016140">
    <property type="entry name" value="Bifunc_inhib/LTP/seed_store"/>
</dbReference>
<dbReference type="GO" id="GO:0008289">
    <property type="term" value="F:lipid binding"/>
    <property type="evidence" value="ECO:0007669"/>
    <property type="project" value="UniProtKB-KW"/>
</dbReference>
<dbReference type="SUPFAM" id="SSF47699">
    <property type="entry name" value="Bifunctional inhibitor/lipid-transfer protein/seed storage 2S albumin"/>
    <property type="match status" value="1"/>
</dbReference>
<dbReference type="Gene3D" id="1.10.110.10">
    <property type="entry name" value="Plant lipid-transfer and hydrophobic proteins"/>
    <property type="match status" value="1"/>
</dbReference>
<evidence type="ECO:0000256" key="2">
    <source>
        <dbReference type="ARBA" id="ARBA00009748"/>
    </source>
</evidence>
<evidence type="ECO:0000256" key="11">
    <source>
        <dbReference type="SAM" id="SignalP"/>
    </source>
</evidence>
<keyword evidence="3" id="KW-0813">Transport</keyword>
<keyword evidence="8" id="KW-1015">Disulfide bond</keyword>
<dbReference type="Pfam" id="PF14368">
    <property type="entry name" value="LTP_2"/>
    <property type="match status" value="1"/>
</dbReference>
<keyword evidence="10" id="KW-0449">Lipoprotein</keyword>
<keyword evidence="5" id="KW-0472">Membrane</keyword>
<dbReference type="EMBL" id="BJWL01000003">
    <property type="protein sequence ID" value="GFY85155.1"/>
    <property type="molecule type" value="Genomic_DNA"/>
</dbReference>
<evidence type="ECO:0000256" key="4">
    <source>
        <dbReference type="ARBA" id="ARBA00022475"/>
    </source>
</evidence>
<evidence type="ECO:0000313" key="13">
    <source>
        <dbReference type="EMBL" id="GFY85155.1"/>
    </source>
</evidence>
<evidence type="ECO:0000256" key="5">
    <source>
        <dbReference type="ARBA" id="ARBA00022622"/>
    </source>
</evidence>
<feature type="domain" description="Bifunctional inhibitor/plant lipid transfer protein/seed storage helical" evidence="12">
    <location>
        <begin position="20"/>
        <end position="112"/>
    </location>
</feature>
<dbReference type="GO" id="GO:0098552">
    <property type="term" value="C:side of membrane"/>
    <property type="evidence" value="ECO:0007669"/>
    <property type="project" value="UniProtKB-KW"/>
</dbReference>
<evidence type="ECO:0000313" key="14">
    <source>
        <dbReference type="Proteomes" id="UP000585474"/>
    </source>
</evidence>
<feature type="signal peptide" evidence="11">
    <location>
        <begin position="1"/>
        <end position="30"/>
    </location>
</feature>
<sequence length="159" mass="16969">MRFTMCCGIGMLQVVVLIMLAVLVADQGRADHQADTSCVNRLLPCLNYLNGTHDPPNSCCDPLKSVIKSNPECLCSMISIKCTKQAEEAGINVTEAQQLPGRCGQHVNPIACLTNAASPANSKNSVPNSATTFSFSYSQSMPILTAVLSMILISTYLSV</sequence>
<evidence type="ECO:0000256" key="1">
    <source>
        <dbReference type="ARBA" id="ARBA00004609"/>
    </source>
</evidence>
<accession>A0A7J0EFC0</accession>
<dbReference type="InterPro" id="IPR043325">
    <property type="entry name" value="LTSS"/>
</dbReference>
<dbReference type="CDD" id="cd00010">
    <property type="entry name" value="AAI_LTSS"/>
    <property type="match status" value="1"/>
</dbReference>
<evidence type="ECO:0000259" key="12">
    <source>
        <dbReference type="Pfam" id="PF14368"/>
    </source>
</evidence>
<comment type="caution">
    <text evidence="13">The sequence shown here is derived from an EMBL/GenBank/DDBJ whole genome shotgun (WGS) entry which is preliminary data.</text>
</comment>
<dbReference type="GO" id="GO:0005886">
    <property type="term" value="C:plasma membrane"/>
    <property type="evidence" value="ECO:0007669"/>
    <property type="project" value="UniProtKB-SubCell"/>
</dbReference>
<keyword evidence="7" id="KW-0446">Lipid-binding</keyword>
<keyword evidence="9" id="KW-0325">Glycoprotein</keyword>
<dbReference type="GO" id="GO:0006869">
    <property type="term" value="P:lipid transport"/>
    <property type="evidence" value="ECO:0007669"/>
    <property type="project" value="InterPro"/>
</dbReference>
<keyword evidence="4" id="KW-1003">Cell membrane</keyword>
<evidence type="ECO:0000256" key="8">
    <source>
        <dbReference type="ARBA" id="ARBA00023157"/>
    </source>
</evidence>
<gene>
    <name evidence="13" type="ORF">Acr_03g0019290</name>
</gene>
<name>A0A7J0EFC0_9ERIC</name>
<feature type="chain" id="PRO_5029674159" evidence="11">
    <location>
        <begin position="31"/>
        <end position="159"/>
    </location>
</feature>
<dbReference type="InterPro" id="IPR036312">
    <property type="entry name" value="Bifun_inhib/LTP/seed_sf"/>
</dbReference>
<evidence type="ECO:0000256" key="3">
    <source>
        <dbReference type="ARBA" id="ARBA00022448"/>
    </source>
</evidence>
<proteinExistence type="inferred from homology"/>
<comment type="similarity">
    <text evidence="2">Belongs to the plant LTP family.</text>
</comment>
<evidence type="ECO:0000256" key="10">
    <source>
        <dbReference type="ARBA" id="ARBA00023288"/>
    </source>
</evidence>
<dbReference type="OrthoDB" id="785217at2759"/>
<keyword evidence="5" id="KW-0336">GPI-anchor</keyword>
<evidence type="ECO:0000256" key="7">
    <source>
        <dbReference type="ARBA" id="ARBA00023121"/>
    </source>
</evidence>
<dbReference type="InterPro" id="IPR000528">
    <property type="entry name" value="Plant_nsLTP"/>
</dbReference>